<dbReference type="OrthoDB" id="9815006at2"/>
<evidence type="ECO:0000259" key="3">
    <source>
        <dbReference type="PROSITE" id="PS51736"/>
    </source>
</evidence>
<name>A0A504JCY2_9FLAO</name>
<dbReference type="Proteomes" id="UP000315540">
    <property type="component" value="Unassembled WGS sequence"/>
</dbReference>
<dbReference type="PROSITE" id="PS51736">
    <property type="entry name" value="RECOMBINASES_3"/>
    <property type="match status" value="1"/>
</dbReference>
<dbReference type="InterPro" id="IPR050639">
    <property type="entry name" value="SSR_resolvase"/>
</dbReference>
<protein>
    <submittedName>
        <fullName evidence="4">Recombinase family protein</fullName>
    </submittedName>
</protein>
<keyword evidence="5" id="KW-1185">Reference proteome</keyword>
<dbReference type="EMBL" id="VFWZ01000005">
    <property type="protein sequence ID" value="TPN84430.1"/>
    <property type="molecule type" value="Genomic_DNA"/>
</dbReference>
<dbReference type="InterPro" id="IPR006119">
    <property type="entry name" value="Resolv_N"/>
</dbReference>
<dbReference type="GO" id="GO:0000150">
    <property type="term" value="F:DNA strand exchange activity"/>
    <property type="evidence" value="ECO:0007669"/>
    <property type="project" value="InterPro"/>
</dbReference>
<comment type="caution">
    <text evidence="4">The sequence shown here is derived from an EMBL/GenBank/DDBJ whole genome shotgun (WGS) entry which is preliminary data.</text>
</comment>
<gene>
    <name evidence="4" type="ORF">FHK87_15975</name>
</gene>
<sequence length="150" mass="18024">MNRKCRDLVFTSQKERLLDFAKKAKHKILKHYEEDYSAKTFNRPIWKKLKEYCNTHHTIVDKIVFTKWDRFSRNAKQAYQEIDWFEKHEIEIYSVDNPLDLSLPESKIMLAVYLTLSEIENDRLSIRVKEGLKKANKEECWTGKSPYGYT</sequence>
<dbReference type="PANTHER" id="PTHR30461">
    <property type="entry name" value="DNA-INVERTASE FROM LAMBDOID PROPHAGE"/>
    <property type="match status" value="1"/>
</dbReference>
<accession>A0A504JCY2</accession>
<proteinExistence type="predicted"/>
<reference evidence="4 5" key="1">
    <citation type="submission" date="2019-06" db="EMBL/GenBank/DDBJ databases">
        <authorList>
            <person name="Meng X."/>
        </authorList>
    </citation>
    <scope>NUCLEOTIDE SEQUENCE [LARGE SCALE GENOMIC DNA]</scope>
    <source>
        <strain evidence="4 5">M625</strain>
    </source>
</reference>
<dbReference type="CDD" id="cd03768">
    <property type="entry name" value="SR_ResInv"/>
    <property type="match status" value="1"/>
</dbReference>
<dbReference type="RefSeq" id="WP_140594765.1">
    <property type="nucleotide sequence ID" value="NZ_VFWZ01000005.1"/>
</dbReference>
<organism evidence="4 5">
    <name type="scientific">Aquimarina algicola</name>
    <dbReference type="NCBI Taxonomy" id="2589995"/>
    <lineage>
        <taxon>Bacteria</taxon>
        <taxon>Pseudomonadati</taxon>
        <taxon>Bacteroidota</taxon>
        <taxon>Flavobacteriia</taxon>
        <taxon>Flavobacteriales</taxon>
        <taxon>Flavobacteriaceae</taxon>
        <taxon>Aquimarina</taxon>
    </lineage>
</organism>
<dbReference type="SMART" id="SM00857">
    <property type="entry name" value="Resolvase"/>
    <property type="match status" value="1"/>
</dbReference>
<dbReference type="AlphaFoldDB" id="A0A504JCY2"/>
<evidence type="ECO:0000313" key="5">
    <source>
        <dbReference type="Proteomes" id="UP000315540"/>
    </source>
</evidence>
<evidence type="ECO:0000256" key="1">
    <source>
        <dbReference type="ARBA" id="ARBA00023125"/>
    </source>
</evidence>
<keyword evidence="2" id="KW-0233">DNA recombination</keyword>
<dbReference type="InterPro" id="IPR036162">
    <property type="entry name" value="Resolvase-like_N_sf"/>
</dbReference>
<dbReference type="PANTHER" id="PTHR30461:SF2">
    <property type="entry name" value="SERINE RECOMBINASE PINE-RELATED"/>
    <property type="match status" value="1"/>
</dbReference>
<evidence type="ECO:0000313" key="4">
    <source>
        <dbReference type="EMBL" id="TPN84430.1"/>
    </source>
</evidence>
<dbReference type="SUPFAM" id="SSF53041">
    <property type="entry name" value="Resolvase-like"/>
    <property type="match status" value="1"/>
</dbReference>
<feature type="domain" description="Resolvase/invertase-type recombinase catalytic" evidence="3">
    <location>
        <begin position="1"/>
        <end position="139"/>
    </location>
</feature>
<evidence type="ECO:0000256" key="2">
    <source>
        <dbReference type="ARBA" id="ARBA00023172"/>
    </source>
</evidence>
<dbReference type="Gene3D" id="3.40.50.1390">
    <property type="entry name" value="Resolvase, N-terminal catalytic domain"/>
    <property type="match status" value="1"/>
</dbReference>
<keyword evidence="1" id="KW-0238">DNA-binding</keyword>
<dbReference type="GO" id="GO:0003677">
    <property type="term" value="F:DNA binding"/>
    <property type="evidence" value="ECO:0007669"/>
    <property type="project" value="UniProtKB-KW"/>
</dbReference>
<dbReference type="Pfam" id="PF00239">
    <property type="entry name" value="Resolvase"/>
    <property type="match status" value="1"/>
</dbReference>